<dbReference type="RefSeq" id="WP_239893505.1">
    <property type="nucleotide sequence ID" value="NZ_JAJAXM010000004.1"/>
</dbReference>
<protein>
    <submittedName>
        <fullName evidence="4">HigA family addiction module antidote protein</fullName>
    </submittedName>
</protein>
<dbReference type="PROSITE" id="PS50943">
    <property type="entry name" value="HTH_CROC1"/>
    <property type="match status" value="1"/>
</dbReference>
<organism evidence="4 5">
    <name type="scientific">Laribacter hongkongensis</name>
    <dbReference type="NCBI Taxonomy" id="168471"/>
    <lineage>
        <taxon>Bacteria</taxon>
        <taxon>Pseudomonadati</taxon>
        <taxon>Pseudomonadota</taxon>
        <taxon>Betaproteobacteria</taxon>
        <taxon>Neisseriales</taxon>
        <taxon>Aquaspirillaceae</taxon>
        <taxon>Laribacter</taxon>
    </lineage>
</organism>
<feature type="region of interest" description="Disordered" evidence="2">
    <location>
        <begin position="90"/>
        <end position="111"/>
    </location>
</feature>
<dbReference type="InterPro" id="IPR013430">
    <property type="entry name" value="Toxin_antidote_HigA"/>
</dbReference>
<dbReference type="EMBL" id="JAJAXM010000004">
    <property type="protein sequence ID" value="MCG9024859.1"/>
    <property type="molecule type" value="Genomic_DNA"/>
</dbReference>
<proteinExistence type="predicted"/>
<feature type="domain" description="HTH cro/C1-type" evidence="3">
    <location>
        <begin position="22"/>
        <end position="59"/>
    </location>
</feature>
<dbReference type="InterPro" id="IPR001387">
    <property type="entry name" value="Cro/C1-type_HTH"/>
</dbReference>
<evidence type="ECO:0000313" key="4">
    <source>
        <dbReference type="EMBL" id="MCG9024859.1"/>
    </source>
</evidence>
<dbReference type="Pfam" id="PF01381">
    <property type="entry name" value="HTH_3"/>
    <property type="match status" value="1"/>
</dbReference>
<sequence>MARRMFNPPHPGETLREDIFPALGLTVTEAAKQLGMSRVALSRVANGKAAISPDMALRLEGWLGGPDAGPSAESWLRQQASYDLWQREQQGAPKIAPAVPTCSNNTPHSRG</sequence>
<feature type="compositionally biased region" description="Polar residues" evidence="2">
    <location>
        <begin position="101"/>
        <end position="111"/>
    </location>
</feature>
<dbReference type="NCBIfam" id="TIGR02607">
    <property type="entry name" value="antidote_HigA"/>
    <property type="match status" value="1"/>
</dbReference>
<dbReference type="PANTHER" id="PTHR36924">
    <property type="entry name" value="ANTITOXIN HIGA-1"/>
    <property type="match status" value="1"/>
</dbReference>
<evidence type="ECO:0000313" key="5">
    <source>
        <dbReference type="Proteomes" id="UP001200247"/>
    </source>
</evidence>
<accession>A0ABD4SPU9</accession>
<reference evidence="4 5" key="1">
    <citation type="submission" date="2021-10" db="EMBL/GenBank/DDBJ databases">
        <title>Whole-genome sequencing analysis of Laribacter hongkongensis: virulence gene profiles, carbohydrate-active enzyme prediction, and antimicrobial resistance characterization.</title>
        <authorList>
            <person name="Yuan P."/>
            <person name="Zhan Y."/>
            <person name="Chen D."/>
        </authorList>
    </citation>
    <scope>NUCLEOTIDE SEQUENCE [LARGE SCALE GENOMIC DNA]</scope>
    <source>
        <strain evidence="4 5">W67</strain>
    </source>
</reference>
<dbReference type="CDD" id="cd00093">
    <property type="entry name" value="HTH_XRE"/>
    <property type="match status" value="1"/>
</dbReference>
<evidence type="ECO:0000259" key="3">
    <source>
        <dbReference type="PROSITE" id="PS50943"/>
    </source>
</evidence>
<dbReference type="SUPFAM" id="SSF47413">
    <property type="entry name" value="lambda repressor-like DNA-binding domains"/>
    <property type="match status" value="1"/>
</dbReference>
<keyword evidence="1" id="KW-0238">DNA-binding</keyword>
<dbReference type="Proteomes" id="UP001200247">
    <property type="component" value="Unassembled WGS sequence"/>
</dbReference>
<gene>
    <name evidence="4" type="ORF">LH440_02875</name>
</gene>
<dbReference type="GO" id="GO:0003677">
    <property type="term" value="F:DNA binding"/>
    <property type="evidence" value="ECO:0007669"/>
    <property type="project" value="UniProtKB-KW"/>
</dbReference>
<dbReference type="PANTHER" id="PTHR36924:SF1">
    <property type="entry name" value="ANTITOXIN HIGA-1"/>
    <property type="match status" value="1"/>
</dbReference>
<name>A0ABD4SPU9_9NEIS</name>
<dbReference type="Gene3D" id="1.10.260.40">
    <property type="entry name" value="lambda repressor-like DNA-binding domains"/>
    <property type="match status" value="1"/>
</dbReference>
<dbReference type="AlphaFoldDB" id="A0ABD4SPU9"/>
<evidence type="ECO:0000256" key="1">
    <source>
        <dbReference type="ARBA" id="ARBA00023125"/>
    </source>
</evidence>
<dbReference type="InterPro" id="IPR010982">
    <property type="entry name" value="Lambda_DNA-bd_dom_sf"/>
</dbReference>
<comment type="caution">
    <text evidence="4">The sequence shown here is derived from an EMBL/GenBank/DDBJ whole genome shotgun (WGS) entry which is preliminary data.</text>
</comment>
<evidence type="ECO:0000256" key="2">
    <source>
        <dbReference type="SAM" id="MobiDB-lite"/>
    </source>
</evidence>